<dbReference type="Pfam" id="PF13879">
    <property type="entry name" value="Hmw_CFAP97"/>
    <property type="match status" value="1"/>
</dbReference>
<dbReference type="InParanoid" id="A0A078AKY2"/>
<keyword evidence="3" id="KW-1185">Reference proteome</keyword>
<protein>
    <submittedName>
        <fullName evidence="2">Uncharacterized protein</fullName>
    </submittedName>
</protein>
<evidence type="ECO:0000313" key="2">
    <source>
        <dbReference type="EMBL" id="CDW82541.1"/>
    </source>
</evidence>
<evidence type="ECO:0000313" key="3">
    <source>
        <dbReference type="Proteomes" id="UP000039865"/>
    </source>
</evidence>
<gene>
    <name evidence="2" type="primary">Contig431.g481</name>
    <name evidence="2" type="ORF">STYLEM_11574</name>
</gene>
<organism evidence="2 3">
    <name type="scientific">Stylonychia lemnae</name>
    <name type="common">Ciliate</name>
    <dbReference type="NCBI Taxonomy" id="5949"/>
    <lineage>
        <taxon>Eukaryota</taxon>
        <taxon>Sar</taxon>
        <taxon>Alveolata</taxon>
        <taxon>Ciliophora</taxon>
        <taxon>Intramacronucleata</taxon>
        <taxon>Spirotrichea</taxon>
        <taxon>Stichotrichia</taxon>
        <taxon>Sporadotrichida</taxon>
        <taxon>Oxytrichidae</taxon>
        <taxon>Stylonychinae</taxon>
        <taxon>Stylonychia</taxon>
    </lineage>
</organism>
<dbReference type="InterPro" id="IPR029488">
    <property type="entry name" value="Hmw/CFAP97"/>
</dbReference>
<comment type="similarity">
    <text evidence="1">Belongs to the CFAP97 family.</text>
</comment>
<dbReference type="OrthoDB" id="10637774at2759"/>
<evidence type="ECO:0000256" key="1">
    <source>
        <dbReference type="ARBA" id="ARBA00008315"/>
    </source>
</evidence>
<dbReference type="EMBL" id="CCKQ01011004">
    <property type="protein sequence ID" value="CDW82541.1"/>
    <property type="molecule type" value="Genomic_DNA"/>
</dbReference>
<dbReference type="Proteomes" id="UP000039865">
    <property type="component" value="Unassembled WGS sequence"/>
</dbReference>
<name>A0A078AKY2_STYLE</name>
<reference evidence="2 3" key="1">
    <citation type="submission" date="2014-06" db="EMBL/GenBank/DDBJ databases">
        <authorList>
            <person name="Swart Estienne"/>
        </authorList>
    </citation>
    <scope>NUCLEOTIDE SEQUENCE [LARGE SCALE GENOMIC DNA]</scope>
    <source>
        <strain evidence="2 3">130c</strain>
    </source>
</reference>
<sequence length="112" mass="13213">MNCQPAVDTSSPQTLEKIKHKLMSQNQKDQKRREDLINRENMRIFLKINEVVEYGPKSLNFLNKKQEIRKIVQENEMLKNKIASAKSFVSRTEIIQHQSQCYQEKSGLEYSI</sequence>
<dbReference type="AlphaFoldDB" id="A0A078AKY2"/>
<proteinExistence type="inferred from homology"/>
<accession>A0A078AKY2</accession>